<dbReference type="EMBL" id="GBRH01200259">
    <property type="protein sequence ID" value="JAD97636.1"/>
    <property type="molecule type" value="Transcribed_RNA"/>
</dbReference>
<evidence type="ECO:0000313" key="1">
    <source>
        <dbReference type="EMBL" id="JAD97636.1"/>
    </source>
</evidence>
<accession>A0A0A9EC87</accession>
<reference evidence="1" key="1">
    <citation type="submission" date="2014-09" db="EMBL/GenBank/DDBJ databases">
        <authorList>
            <person name="Magalhaes I.L.F."/>
            <person name="Oliveira U."/>
            <person name="Santos F.R."/>
            <person name="Vidigal T.H.D.A."/>
            <person name="Brescovit A.D."/>
            <person name="Santos A.J."/>
        </authorList>
    </citation>
    <scope>NUCLEOTIDE SEQUENCE</scope>
    <source>
        <tissue evidence="1">Shoot tissue taken approximately 20 cm above the soil surface</tissue>
    </source>
</reference>
<organism evidence="1">
    <name type="scientific">Arundo donax</name>
    <name type="common">Giant reed</name>
    <name type="synonym">Donax arundinaceus</name>
    <dbReference type="NCBI Taxonomy" id="35708"/>
    <lineage>
        <taxon>Eukaryota</taxon>
        <taxon>Viridiplantae</taxon>
        <taxon>Streptophyta</taxon>
        <taxon>Embryophyta</taxon>
        <taxon>Tracheophyta</taxon>
        <taxon>Spermatophyta</taxon>
        <taxon>Magnoliopsida</taxon>
        <taxon>Liliopsida</taxon>
        <taxon>Poales</taxon>
        <taxon>Poaceae</taxon>
        <taxon>PACMAD clade</taxon>
        <taxon>Arundinoideae</taxon>
        <taxon>Arundineae</taxon>
        <taxon>Arundo</taxon>
    </lineage>
</organism>
<sequence length="58" mass="6634">MSSNARTACRAMPAATYLLASTANVRSIRVTNLRRSIRVVSVRAHRRRRRRRRRGAGI</sequence>
<dbReference type="AlphaFoldDB" id="A0A0A9EC87"/>
<reference evidence="1" key="2">
    <citation type="journal article" date="2015" name="Data Brief">
        <title>Shoot transcriptome of the giant reed, Arundo donax.</title>
        <authorList>
            <person name="Barrero R.A."/>
            <person name="Guerrero F.D."/>
            <person name="Moolhuijzen P."/>
            <person name="Goolsby J.A."/>
            <person name="Tidwell J."/>
            <person name="Bellgard S.E."/>
            <person name="Bellgard M.I."/>
        </authorList>
    </citation>
    <scope>NUCLEOTIDE SEQUENCE</scope>
    <source>
        <tissue evidence="1">Shoot tissue taken approximately 20 cm above the soil surface</tissue>
    </source>
</reference>
<name>A0A0A9EC87_ARUDO</name>
<protein>
    <submittedName>
        <fullName evidence="1">Uncharacterized protein</fullName>
    </submittedName>
</protein>
<proteinExistence type="predicted"/>